<dbReference type="Proteomes" id="UP000033636">
    <property type="component" value="Unassembled WGS sequence"/>
</dbReference>
<accession>A0ACC6V2H2</accession>
<proteinExistence type="predicted"/>
<comment type="caution">
    <text evidence="1">The sequence shown here is derived from an EMBL/GenBank/DDBJ whole genome shotgun (WGS) entry which is preliminary data.</text>
</comment>
<organism evidence="1 2">
    <name type="scientific">Thermoproteus sp. AZ2</name>
    <dbReference type="NCBI Taxonomy" id="1609232"/>
    <lineage>
        <taxon>Archaea</taxon>
        <taxon>Thermoproteota</taxon>
        <taxon>Thermoprotei</taxon>
        <taxon>Thermoproteales</taxon>
        <taxon>Thermoproteaceae</taxon>
        <taxon>Thermoproteus</taxon>
    </lineage>
</organism>
<name>A0ACC6V2H2_9CREN</name>
<evidence type="ECO:0000313" key="2">
    <source>
        <dbReference type="Proteomes" id="UP000033636"/>
    </source>
</evidence>
<reference evidence="1" key="1">
    <citation type="submission" date="2024-07" db="EMBL/GenBank/DDBJ databases">
        <title>Metagenome and Metagenome-Assembled Genomes of Archaea from a hot spring from the geothermal field of Los Azufres, Mexico.</title>
        <authorList>
            <person name="Marin-Paredes R."/>
            <person name="Martinez-Romero E."/>
            <person name="Servin-Garciduenas L.E."/>
        </authorList>
    </citation>
    <scope>NUCLEOTIDE SEQUENCE</scope>
</reference>
<protein>
    <submittedName>
        <fullName evidence="1">HTH domain-containing protein</fullName>
    </submittedName>
</protein>
<gene>
    <name evidence="1" type="ORF">TU35_007865</name>
</gene>
<dbReference type="EMBL" id="JZWT02000022">
    <property type="protein sequence ID" value="MFB6491137.1"/>
    <property type="molecule type" value="Genomic_DNA"/>
</dbReference>
<sequence length="63" mass="7122">MPEGVKDKIYQFLSQNAGKEFTAEEIAKSIGVARVAIVKAQLTRLKKEGKVEETPDRRYKAKQ</sequence>
<evidence type="ECO:0000313" key="1">
    <source>
        <dbReference type="EMBL" id="MFB6491137.1"/>
    </source>
</evidence>